<dbReference type="SUPFAM" id="SSF51197">
    <property type="entry name" value="Clavaminate synthase-like"/>
    <property type="match status" value="1"/>
</dbReference>
<sequence length="160" mass="17607">MSSASALGYFLSLKRCELSEVNNELDRRFLSQVQISEFKKDGVLVVDDVFNPLEISNALLAFHCIESLMKNETVSHADINLEALGGGKIRKIMNLIDHGDGFKALAIHPSLLVLITGLLGPKFRLHSKGFLTNKPPEVSSIKPWHQDSAYFSAGNTVITV</sequence>
<gene>
    <name evidence="1" type="ORF">FocTR4_00003711</name>
</gene>
<organism evidence="1 2">
    <name type="scientific">Fusarium oxysporum f. sp. cubense</name>
    <dbReference type="NCBI Taxonomy" id="61366"/>
    <lineage>
        <taxon>Eukaryota</taxon>
        <taxon>Fungi</taxon>
        <taxon>Dikarya</taxon>
        <taxon>Ascomycota</taxon>
        <taxon>Pezizomycotina</taxon>
        <taxon>Sordariomycetes</taxon>
        <taxon>Hypocreomycetidae</taxon>
        <taxon>Hypocreales</taxon>
        <taxon>Nectriaceae</taxon>
        <taxon>Fusarium</taxon>
        <taxon>Fusarium oxysporum species complex</taxon>
    </lineage>
</organism>
<evidence type="ECO:0000313" key="2">
    <source>
        <dbReference type="Proteomes" id="UP000321331"/>
    </source>
</evidence>
<evidence type="ECO:0008006" key="3">
    <source>
        <dbReference type="Google" id="ProtNLM"/>
    </source>
</evidence>
<dbReference type="Proteomes" id="UP000321331">
    <property type="component" value="Unassembled WGS sequence"/>
</dbReference>
<evidence type="ECO:0000313" key="1">
    <source>
        <dbReference type="EMBL" id="TXC06959.1"/>
    </source>
</evidence>
<reference evidence="1 2" key="1">
    <citation type="submission" date="2019-07" db="EMBL/GenBank/DDBJ databases">
        <title>The First High-Quality Draft Genome Sequence of the Causal Agent of the Current Panama Disease Epidemic.</title>
        <authorList>
            <person name="Warmington R.J."/>
            <person name="Kay W."/>
            <person name="Jeffries A."/>
            <person name="Bebber D."/>
            <person name="Moore K."/>
            <person name="Studholme D.J."/>
        </authorList>
    </citation>
    <scope>NUCLEOTIDE SEQUENCE [LARGE SCALE GENOMIC DNA]</scope>
    <source>
        <strain evidence="1 2">TR4</strain>
    </source>
</reference>
<proteinExistence type="predicted"/>
<dbReference type="AlphaFoldDB" id="A0A5C6T8X7"/>
<protein>
    <recommendedName>
        <fullName evidence="3">Phytanoyl-CoA dioxygenase family protein</fullName>
    </recommendedName>
</protein>
<name>A0A5C6T8X7_FUSOC</name>
<dbReference type="Gene3D" id="2.60.120.620">
    <property type="entry name" value="q2cbj1_9rhob like domain"/>
    <property type="match status" value="1"/>
</dbReference>
<accession>A0A5C6T8X7</accession>
<comment type="caution">
    <text evidence="1">The sequence shown here is derived from an EMBL/GenBank/DDBJ whole genome shotgun (WGS) entry which is preliminary data.</text>
</comment>
<dbReference type="EMBL" id="VMNF01000005">
    <property type="protein sequence ID" value="TXC06959.1"/>
    <property type="molecule type" value="Genomic_DNA"/>
</dbReference>